<dbReference type="Proteomes" id="UP000031368">
    <property type="component" value="Chromosome"/>
</dbReference>
<protein>
    <submittedName>
        <fullName evidence="2">Uncharacterized protein</fullName>
    </submittedName>
</protein>
<organism evidence="2 3">
    <name type="scientific">Rhizobium gallicum bv. gallicum R602sp</name>
    <dbReference type="NCBI Taxonomy" id="1041138"/>
    <lineage>
        <taxon>Bacteria</taxon>
        <taxon>Pseudomonadati</taxon>
        <taxon>Pseudomonadota</taxon>
        <taxon>Alphaproteobacteria</taxon>
        <taxon>Hyphomicrobiales</taxon>
        <taxon>Rhizobiaceae</taxon>
        <taxon>Rhizobium/Agrobacterium group</taxon>
        <taxon>Rhizobium</taxon>
    </lineage>
</organism>
<dbReference type="EMBL" id="CP006877">
    <property type="protein sequence ID" value="AJD41194.1"/>
    <property type="molecule type" value="Genomic_DNA"/>
</dbReference>
<gene>
    <name evidence="2" type="ORF">RGR602_CH01863</name>
</gene>
<dbReference type="KEGG" id="rga:RGR602_CH01863"/>
<name>A0A0B4WZT0_9HYPH</name>
<dbReference type="HOGENOM" id="CLU_2791070_0_0_5"/>
<accession>A0A0B4WZT0</accession>
<keyword evidence="3" id="KW-1185">Reference proteome</keyword>
<evidence type="ECO:0000313" key="3">
    <source>
        <dbReference type="Proteomes" id="UP000031368"/>
    </source>
</evidence>
<evidence type="ECO:0000256" key="1">
    <source>
        <dbReference type="SAM" id="MobiDB-lite"/>
    </source>
</evidence>
<evidence type="ECO:0000313" key="2">
    <source>
        <dbReference type="EMBL" id="AJD41194.1"/>
    </source>
</evidence>
<reference evidence="2 3" key="1">
    <citation type="submission" date="2013-11" db="EMBL/GenBank/DDBJ databases">
        <title>Complete genome sequence of Rhizobium gallicum bv. gallicum R602.</title>
        <authorList>
            <person name="Bustos P."/>
            <person name="Santamaria R.I."/>
            <person name="Lozano L."/>
            <person name="Acosta J.L."/>
            <person name="Ormeno-Orrillo E."/>
            <person name="Rogel M.A."/>
            <person name="Romero D."/>
            <person name="Cevallos M.A."/>
            <person name="Martinez-Romero E."/>
            <person name="Gonzalez V."/>
        </authorList>
    </citation>
    <scope>NUCLEOTIDE SEQUENCE [LARGE SCALE GENOMIC DNA]</scope>
    <source>
        <strain evidence="2 3">R602</strain>
    </source>
</reference>
<proteinExistence type="predicted"/>
<dbReference type="AlphaFoldDB" id="A0A0B4WZT0"/>
<feature type="region of interest" description="Disordered" evidence="1">
    <location>
        <begin position="44"/>
        <end position="68"/>
    </location>
</feature>
<sequence>MDIRSPERLKRGQDCHLSRAVRPIDVQTVADAVVDDIAVAGAETMSAGSKTVPKAPMPDGNAATGSGR</sequence>